<reference evidence="3" key="1">
    <citation type="journal article" date="2017" name="Nat. Ecol. Evol.">
        <title>Genome expansion and lineage-specific genetic innovations in the forest pathogenic fungi Armillaria.</title>
        <authorList>
            <person name="Sipos G."/>
            <person name="Prasanna A.N."/>
            <person name="Walter M.C."/>
            <person name="O'Connor E."/>
            <person name="Balint B."/>
            <person name="Krizsan K."/>
            <person name="Kiss B."/>
            <person name="Hess J."/>
            <person name="Varga T."/>
            <person name="Slot J."/>
            <person name="Riley R."/>
            <person name="Boka B."/>
            <person name="Rigling D."/>
            <person name="Barry K."/>
            <person name="Lee J."/>
            <person name="Mihaltcheva S."/>
            <person name="LaButti K."/>
            <person name="Lipzen A."/>
            <person name="Waldron R."/>
            <person name="Moloney N.M."/>
            <person name="Sperisen C."/>
            <person name="Kredics L."/>
            <person name="Vagvoelgyi C."/>
            <person name="Patrignani A."/>
            <person name="Fitzpatrick D."/>
            <person name="Nagy I."/>
            <person name="Doyle S."/>
            <person name="Anderson J.B."/>
            <person name="Grigoriev I.V."/>
            <person name="Gueldener U."/>
            <person name="Muensterkoetter M."/>
            <person name="Nagy L.G."/>
        </authorList>
    </citation>
    <scope>NUCLEOTIDE SEQUENCE [LARGE SCALE GENOMIC DNA]</scope>
    <source>
        <strain evidence="3">Ar21-2</strain>
    </source>
</reference>
<protein>
    <submittedName>
        <fullName evidence="2">Uncharacterized protein</fullName>
    </submittedName>
</protein>
<dbReference type="Proteomes" id="UP000217790">
    <property type="component" value="Unassembled WGS sequence"/>
</dbReference>
<keyword evidence="3" id="KW-1185">Reference proteome</keyword>
<sequence length="243" mass="26302">MAEVLTKGVGMLYIHMDGLQVIVAVTTSLGWGKRAGRWVVRSVRWWLACKGGCSGGCMGMQIQGQHTTTRASGSLVHTRIMFPMPKNGGYMTLGWLGGLGGLGQANVEYLRGRQWQGCIPPLDCPRAPQQSMTAATIVIVFCVIVVMAHLAFCGPPSAKMVINIQSWDVWRSSWLVITMGSSGIVMVMVTGEIVVLPPPRAYAGQKALFVCLVSVEVRGGVGEKEKKSRTATRSLCRFTVWGD</sequence>
<dbReference type="AlphaFoldDB" id="A0A2H3CQH7"/>
<name>A0A2H3CQH7_ARMGA</name>
<accession>A0A2H3CQH7</accession>
<proteinExistence type="predicted"/>
<evidence type="ECO:0000313" key="2">
    <source>
        <dbReference type="EMBL" id="PBK80678.1"/>
    </source>
</evidence>
<keyword evidence="1" id="KW-0472">Membrane</keyword>
<dbReference type="EMBL" id="KZ293741">
    <property type="protein sequence ID" value="PBK80678.1"/>
    <property type="molecule type" value="Genomic_DNA"/>
</dbReference>
<evidence type="ECO:0000313" key="3">
    <source>
        <dbReference type="Proteomes" id="UP000217790"/>
    </source>
</evidence>
<feature type="transmembrane region" description="Helical" evidence="1">
    <location>
        <begin position="172"/>
        <end position="196"/>
    </location>
</feature>
<gene>
    <name evidence="2" type="ORF">ARMGADRAFT_1039838</name>
</gene>
<feature type="transmembrane region" description="Helical" evidence="1">
    <location>
        <begin position="12"/>
        <end position="32"/>
    </location>
</feature>
<feature type="transmembrane region" description="Helical" evidence="1">
    <location>
        <begin position="132"/>
        <end position="152"/>
    </location>
</feature>
<organism evidence="2 3">
    <name type="scientific">Armillaria gallica</name>
    <name type="common">Bulbous honey fungus</name>
    <name type="synonym">Armillaria bulbosa</name>
    <dbReference type="NCBI Taxonomy" id="47427"/>
    <lineage>
        <taxon>Eukaryota</taxon>
        <taxon>Fungi</taxon>
        <taxon>Dikarya</taxon>
        <taxon>Basidiomycota</taxon>
        <taxon>Agaricomycotina</taxon>
        <taxon>Agaricomycetes</taxon>
        <taxon>Agaricomycetidae</taxon>
        <taxon>Agaricales</taxon>
        <taxon>Marasmiineae</taxon>
        <taxon>Physalacriaceae</taxon>
        <taxon>Armillaria</taxon>
    </lineage>
</organism>
<dbReference type="OrthoDB" id="10652822at2759"/>
<keyword evidence="1" id="KW-0812">Transmembrane</keyword>
<evidence type="ECO:0000256" key="1">
    <source>
        <dbReference type="SAM" id="Phobius"/>
    </source>
</evidence>
<keyword evidence="1" id="KW-1133">Transmembrane helix</keyword>
<dbReference type="InParanoid" id="A0A2H3CQH7"/>